<dbReference type="PANTHER" id="PTHR40691:SF3">
    <property type="entry name" value="(NA+)-NQR MATURATION NQRM"/>
    <property type="match status" value="1"/>
</dbReference>
<dbReference type="RefSeq" id="WP_016389819.1">
    <property type="nucleotide sequence ID" value="NZ_FQZJ01000002.1"/>
</dbReference>
<comment type="caution">
    <text evidence="2">The sequence shown here is derived from an EMBL/GenBank/DDBJ whole genome shotgun (WGS) entry which is preliminary data.</text>
</comment>
<feature type="transmembrane region" description="Helical" evidence="1">
    <location>
        <begin position="6"/>
        <end position="24"/>
    </location>
</feature>
<dbReference type="AlphaFoldDB" id="A0AB33Z4Y1"/>
<name>A0AB33Z4Y1_9GAMM</name>
<organism evidence="2 3">
    <name type="scientific">Cycloclasticus pugetii</name>
    <dbReference type="NCBI Taxonomy" id="34068"/>
    <lineage>
        <taxon>Bacteria</taxon>
        <taxon>Pseudomonadati</taxon>
        <taxon>Pseudomonadota</taxon>
        <taxon>Gammaproteobacteria</taxon>
        <taxon>Thiotrichales</taxon>
        <taxon>Piscirickettsiaceae</taxon>
        <taxon>Cycloclasticus</taxon>
    </lineage>
</organism>
<dbReference type="Pfam" id="PF04400">
    <property type="entry name" value="NqrM"/>
    <property type="match status" value="1"/>
</dbReference>
<evidence type="ECO:0000313" key="2">
    <source>
        <dbReference type="EMBL" id="EPD14290.1"/>
    </source>
</evidence>
<evidence type="ECO:0000313" key="3">
    <source>
        <dbReference type="Proteomes" id="UP000015462"/>
    </source>
</evidence>
<dbReference type="PANTHER" id="PTHR40691">
    <property type="entry name" value="(NA+)-NQR MATURATION NQRM"/>
    <property type="match status" value="1"/>
</dbReference>
<keyword evidence="1" id="KW-0472">Membrane</keyword>
<evidence type="ECO:0000256" key="1">
    <source>
        <dbReference type="SAM" id="Phobius"/>
    </source>
</evidence>
<accession>A0AB33Z4Y1</accession>
<gene>
    <name evidence="2" type="ORF">L196_02295</name>
</gene>
<dbReference type="InterPro" id="IPR007495">
    <property type="entry name" value="NqrM"/>
</dbReference>
<proteinExistence type="predicted"/>
<protein>
    <recommendedName>
        <fullName evidence="4">(Na+)-NQR maturation NqrM</fullName>
    </recommendedName>
</protein>
<dbReference type="EMBL" id="ASHL01000001">
    <property type="protein sequence ID" value="EPD14290.1"/>
    <property type="molecule type" value="Genomic_DNA"/>
</dbReference>
<keyword evidence="1" id="KW-0812">Transmembrane</keyword>
<dbReference type="Proteomes" id="UP000015462">
    <property type="component" value="Unassembled WGS sequence"/>
</dbReference>
<keyword evidence="1" id="KW-1133">Transmembrane helix</keyword>
<reference evidence="2 3" key="1">
    <citation type="journal article" date="2013" name="Genome Announc.">
        <title>Genome Sequence of the Pyrene- and Fluoranthene-Degrading Bacterium Cycloclasticus sp. Strain PY97M.</title>
        <authorList>
            <person name="Cui Z."/>
            <person name="Xu G."/>
            <person name="Li Q."/>
            <person name="Gao W."/>
            <person name="Zheng L."/>
        </authorList>
    </citation>
    <scope>NUCLEOTIDE SEQUENCE [LARGE SCALE GENOMIC DNA]</scope>
    <source>
        <strain evidence="2 3">PY97M</strain>
    </source>
</reference>
<keyword evidence="3" id="KW-1185">Reference proteome</keyword>
<sequence length="65" mass="7163">MNIFLVTFLVFMLVVIFMSVGVIFSNRKIKGSCGGLNNIDGLEGDCALCSKKTCDKKKKMEKLNA</sequence>
<evidence type="ECO:0008006" key="4">
    <source>
        <dbReference type="Google" id="ProtNLM"/>
    </source>
</evidence>